<dbReference type="GO" id="GO:0006887">
    <property type="term" value="P:exocytosis"/>
    <property type="evidence" value="ECO:0007669"/>
    <property type="project" value="UniProtKB-KW"/>
</dbReference>
<feature type="compositionally biased region" description="Basic and acidic residues" evidence="12">
    <location>
        <begin position="913"/>
        <end position="922"/>
    </location>
</feature>
<feature type="repeat" description="RCC1" evidence="11">
    <location>
        <begin position="250"/>
        <end position="304"/>
    </location>
</feature>
<dbReference type="EMBL" id="IAAA01017572">
    <property type="protein sequence ID" value="LAA04330.1"/>
    <property type="molecule type" value="mRNA"/>
</dbReference>
<dbReference type="InterPro" id="IPR011333">
    <property type="entry name" value="SKP1/BTB/POZ_sf"/>
</dbReference>
<feature type="region of interest" description="Disordered" evidence="12">
    <location>
        <begin position="913"/>
        <end position="957"/>
    </location>
</feature>
<name>A0A2L2YAE7_PARTP</name>
<keyword evidence="10" id="KW-1053">Target membrane</keyword>
<evidence type="ECO:0000256" key="9">
    <source>
        <dbReference type="ARBA" id="ARBA00023028"/>
    </source>
</evidence>
<keyword evidence="14" id="KW-0418">Kinase</keyword>
<organism evidence="14">
    <name type="scientific">Parasteatoda tepidariorum</name>
    <name type="common">Common house spider</name>
    <name type="synonym">Achaearanea tepidariorum</name>
    <dbReference type="NCBI Taxonomy" id="114398"/>
    <lineage>
        <taxon>Eukaryota</taxon>
        <taxon>Metazoa</taxon>
        <taxon>Ecdysozoa</taxon>
        <taxon>Arthropoda</taxon>
        <taxon>Chelicerata</taxon>
        <taxon>Arachnida</taxon>
        <taxon>Araneae</taxon>
        <taxon>Araneomorphae</taxon>
        <taxon>Entelegynae</taxon>
        <taxon>Araneoidea</taxon>
        <taxon>Theridiidae</taxon>
        <taxon>Parasteatoda</taxon>
    </lineage>
</organism>
<dbReference type="InterPro" id="IPR000408">
    <property type="entry name" value="Reg_chr_condens"/>
</dbReference>
<feature type="compositionally biased region" description="Polar residues" evidence="12">
    <location>
        <begin position="1082"/>
        <end position="1101"/>
    </location>
</feature>
<evidence type="ECO:0000256" key="11">
    <source>
        <dbReference type="PROSITE-ProRule" id="PRU00235"/>
    </source>
</evidence>
<keyword evidence="8" id="KW-0677">Repeat</keyword>
<evidence type="ECO:0000256" key="5">
    <source>
        <dbReference type="ARBA" id="ARBA00022537"/>
    </source>
</evidence>
<dbReference type="Pfam" id="PF00651">
    <property type="entry name" value="BTB"/>
    <property type="match status" value="2"/>
</dbReference>
<accession>A0A2L2YAE7</accession>
<dbReference type="InterPro" id="IPR009091">
    <property type="entry name" value="RCC1/BLIP-II"/>
</dbReference>
<dbReference type="PROSITE" id="PS50097">
    <property type="entry name" value="BTB"/>
    <property type="match status" value="2"/>
</dbReference>
<evidence type="ECO:0000256" key="4">
    <source>
        <dbReference type="ARBA" id="ARBA00022525"/>
    </source>
</evidence>
<feature type="repeat" description="RCC1" evidence="11">
    <location>
        <begin position="198"/>
        <end position="249"/>
    </location>
</feature>
<feature type="domain" description="BTB" evidence="13">
    <location>
        <begin position="713"/>
        <end position="773"/>
    </location>
</feature>
<dbReference type="GO" id="GO:0044218">
    <property type="term" value="C:other organism cell membrane"/>
    <property type="evidence" value="ECO:0007669"/>
    <property type="project" value="UniProtKB-KW"/>
</dbReference>
<evidence type="ECO:0000256" key="8">
    <source>
        <dbReference type="ARBA" id="ARBA00022737"/>
    </source>
</evidence>
<dbReference type="SMART" id="SM00225">
    <property type="entry name" value="BTB"/>
    <property type="match status" value="2"/>
</dbReference>
<dbReference type="Gene3D" id="1.25.40.20">
    <property type="entry name" value="Ankyrin repeat-containing domain"/>
    <property type="match status" value="1"/>
</dbReference>
<keyword evidence="14" id="KW-0808">Transferase</keyword>
<dbReference type="GO" id="GO:0044231">
    <property type="term" value="C:host cell presynaptic membrane"/>
    <property type="evidence" value="ECO:0007669"/>
    <property type="project" value="UniProtKB-KW"/>
</dbReference>
<evidence type="ECO:0000256" key="1">
    <source>
        <dbReference type="ARBA" id="ARBA00004175"/>
    </source>
</evidence>
<evidence type="ECO:0000256" key="7">
    <source>
        <dbReference type="ARBA" id="ARBA00022699"/>
    </source>
</evidence>
<evidence type="ECO:0000256" key="12">
    <source>
        <dbReference type="SAM" id="MobiDB-lite"/>
    </source>
</evidence>
<dbReference type="PROSITE" id="PS51257">
    <property type="entry name" value="PROKAR_LIPOPROTEIN"/>
    <property type="match status" value="1"/>
</dbReference>
<dbReference type="SUPFAM" id="SSF50985">
    <property type="entry name" value="RCC1/BLIP-II"/>
    <property type="match status" value="1"/>
</dbReference>
<dbReference type="Pfam" id="PF00415">
    <property type="entry name" value="RCC1"/>
    <property type="match status" value="3"/>
</dbReference>
<dbReference type="PROSITE" id="PS00626">
    <property type="entry name" value="RCC1_2"/>
    <property type="match status" value="1"/>
</dbReference>
<proteinExistence type="evidence at transcript level"/>
<dbReference type="Gene3D" id="3.30.710.10">
    <property type="entry name" value="Potassium Channel Kv1.1, Chain A"/>
    <property type="match status" value="2"/>
</dbReference>
<dbReference type="SUPFAM" id="SSF54695">
    <property type="entry name" value="POZ domain"/>
    <property type="match status" value="2"/>
</dbReference>
<dbReference type="GO" id="GO:0016301">
    <property type="term" value="F:kinase activity"/>
    <property type="evidence" value="ECO:0007669"/>
    <property type="project" value="UniProtKB-KW"/>
</dbReference>
<feature type="region of interest" description="Disordered" evidence="12">
    <location>
        <begin position="971"/>
        <end position="992"/>
    </location>
</feature>
<evidence type="ECO:0000259" key="13">
    <source>
        <dbReference type="PROSITE" id="PS50097"/>
    </source>
</evidence>
<feature type="region of interest" description="Disordered" evidence="12">
    <location>
        <begin position="1071"/>
        <end position="1102"/>
    </location>
</feature>
<dbReference type="CDD" id="cd18500">
    <property type="entry name" value="BACK_IBtk"/>
    <property type="match status" value="1"/>
</dbReference>
<dbReference type="InterPro" id="IPR002110">
    <property type="entry name" value="Ankyrin_rpt"/>
</dbReference>
<keyword evidence="4" id="KW-0964">Secreted</keyword>
<dbReference type="GO" id="GO:0090729">
    <property type="term" value="F:toxin activity"/>
    <property type="evidence" value="ECO:0007669"/>
    <property type="project" value="UniProtKB-KW"/>
</dbReference>
<comment type="subcellular location">
    <subcellularLocation>
        <location evidence="2">Secreted</location>
    </subcellularLocation>
    <subcellularLocation>
        <location evidence="1">Target cell membrane</location>
    </subcellularLocation>
</comment>
<dbReference type="AlphaFoldDB" id="A0A2L2YAE7"/>
<dbReference type="GO" id="GO:0005576">
    <property type="term" value="C:extracellular region"/>
    <property type="evidence" value="ECO:0007669"/>
    <property type="project" value="UniProtKB-SubCell"/>
</dbReference>
<feature type="compositionally biased region" description="Basic and acidic residues" evidence="12">
    <location>
        <begin position="933"/>
        <end position="946"/>
    </location>
</feature>
<dbReference type="PANTHER" id="PTHR22872:SF2">
    <property type="entry name" value="INHIBITOR OF BRUTON TYROSINE KINASE"/>
    <property type="match status" value="1"/>
</dbReference>
<reference evidence="14" key="1">
    <citation type="journal article" date="2016" name="Mol. Ecol. Resour.">
        <title>Evaluation of the impact of RNA preservation methods of spiders for de novo transcriptome assembly.</title>
        <authorList>
            <person name="Kono N."/>
            <person name="Nakamura H."/>
            <person name="Ito Y."/>
            <person name="Tomita M."/>
            <person name="Arakawa K."/>
        </authorList>
    </citation>
    <scope>NUCLEOTIDE SEQUENCE</scope>
    <source>
        <tissue evidence="14">Whole body</tissue>
    </source>
</reference>
<evidence type="ECO:0000313" key="14">
    <source>
        <dbReference type="EMBL" id="LAA04330.1"/>
    </source>
</evidence>
<dbReference type="PANTHER" id="PTHR22872">
    <property type="entry name" value="BTK-BINDING PROTEIN-RELATED"/>
    <property type="match status" value="1"/>
</dbReference>
<evidence type="ECO:0000256" key="6">
    <source>
        <dbReference type="ARBA" id="ARBA00022656"/>
    </source>
</evidence>
<sequence length="1194" mass="134589">MEHQLERDCTPRCKSFVHANLIQGCVCTATPSQLKAYAVWLCHNFATVTDELGRNLLHAASSNGKWEIVEWLIKQCHIDFDIKDHESGWSSLHRSFFYGQLASARVLCMNGANLRSVDHEGFTPLDLVMKDRLPYIEYIPSDPSDVYAWGLNFNYNLGLGNSQNRVAPEILEVFRKDFIDIKQVQICKFHSAFLSTNGKVYTCGYGHGGRLGQETEDISLVPSPVKGLGSHSCVQVATGQDHLILLLENGQVWSCGHNVYHVLGHIPPTDKVLSPKPISLKFLKGNKVIGVKAARFHSVIYTLDSVYTFGLNAGQLGHAKGDRTQIHPRQVSGLYSENCKITHVEVSDGATVCATNRGEIYVLHEYQIRKIASRQLDIQKLSVVGGHLDSRVDAAGVREGGGLELKVLLLANSGKVYLWRQSDPYLRRCIFTSQKEILVSDIHINHYSVGLISTKNEGYLGQIVPFKGKRAAPPPSTLHPPSNFSNRASSGLVILLDTDDCHFIKPKKLPNIYRATSITSDSKGRNFAVLQSNPKMGLIEVPWLSNSRMLQDFARLLSETHVQDEFHDIIVKVDKREFAAHKYILASRSEYFKKQFNKEAFVNGIMQLENTKAEAFEQAMKFIYTNNCDFLISGFEVKWGINKENGKKKKSGTKSSKAASPVLILLELSKKLGLNYLAKRLENVKLIDGRIYTSDADPPKDLIFKRNYLSTLHDACLISSDGVVFKCHKCILIARLDYFHSMLNTCWSETANLEQINLPIPSQVLEAILDYLYLDDSAKVNASDDVNYLSQTLIFADQLIIPVLKEMCEVSLVRLITLKNSAELLEISSLYNALQLKRSCMQFICLNLAAMIESKVLEVLSDDVMEELTTYYRNMVPGMRKRKFVSGNAPSREDLVNLEKQFPVSDLYSFERSRSESHENRTKNRRRTNSWRSEAKEVALHAKDSDNSNSSQANGNQNIILDIVTPETAENKLEPPIWPSPKGKVTKPIPISPKVDKQGQWVMKCPTYEEVASLDTIMSKEKELIVLQKKSSSVAIKRMPHLSQKQKKMTKPIGDILQTSCSPPSRCPWAKLPEQSPPSPSFWDSLSRQEWPSTNPFSNPLKSLPEVSANKIAPSQENTKDVVISLHDIQKAEEQKQRRTLNPKIKPLHLINIEDQAIEELCAMYNINENHKEKITVSRVQPEEIASPVWKRKY</sequence>
<keyword evidence="10" id="KW-0472">Membrane</keyword>
<dbReference type="SUPFAM" id="SSF48403">
    <property type="entry name" value="Ankyrin repeat"/>
    <property type="match status" value="1"/>
</dbReference>
<evidence type="ECO:0000256" key="10">
    <source>
        <dbReference type="ARBA" id="ARBA00023298"/>
    </source>
</evidence>
<evidence type="ECO:0000256" key="3">
    <source>
        <dbReference type="ARBA" id="ARBA00022483"/>
    </source>
</evidence>
<dbReference type="InterPro" id="IPR036770">
    <property type="entry name" value="Ankyrin_rpt-contain_sf"/>
</dbReference>
<dbReference type="PROSITE" id="PS50012">
    <property type="entry name" value="RCC1_3"/>
    <property type="match status" value="3"/>
</dbReference>
<dbReference type="InterPro" id="IPR051625">
    <property type="entry name" value="Signaling_Regulatory_Domain"/>
</dbReference>
<keyword evidence="3" id="KW-0268">Exocytosis</keyword>
<feature type="repeat" description="RCC1" evidence="11">
    <location>
        <begin position="144"/>
        <end position="197"/>
    </location>
</feature>
<dbReference type="InterPro" id="IPR000210">
    <property type="entry name" value="BTB/POZ_dom"/>
</dbReference>
<dbReference type="Gene3D" id="2.130.10.30">
    <property type="entry name" value="Regulator of chromosome condensation 1/beta-lactamase-inhibitor protein II"/>
    <property type="match status" value="1"/>
</dbReference>
<dbReference type="Pfam" id="PF12796">
    <property type="entry name" value="Ank_2"/>
    <property type="match status" value="1"/>
</dbReference>
<protein>
    <submittedName>
        <fullName evidence="14">Inhibitor of Bruton tyrosine kinase</fullName>
    </submittedName>
</protein>
<keyword evidence="5" id="KW-1052">Target cell membrane</keyword>
<dbReference type="OrthoDB" id="1893551at2759"/>
<feature type="domain" description="BTB" evidence="13">
    <location>
        <begin position="567"/>
        <end position="627"/>
    </location>
</feature>
<evidence type="ECO:0000256" key="2">
    <source>
        <dbReference type="ARBA" id="ARBA00004613"/>
    </source>
</evidence>
<keyword evidence="7" id="KW-0528">Neurotoxin</keyword>
<keyword evidence="9" id="KW-0638">Presynaptic neurotoxin</keyword>
<feature type="compositionally biased region" description="Low complexity" evidence="12">
    <location>
        <begin position="947"/>
        <end position="957"/>
    </location>
</feature>
<keyword evidence="6" id="KW-0800">Toxin</keyword>